<organism evidence="2 3">
    <name type="scientific">Haloferula luteola</name>
    <dbReference type="NCBI Taxonomy" id="595692"/>
    <lineage>
        <taxon>Bacteria</taxon>
        <taxon>Pseudomonadati</taxon>
        <taxon>Verrucomicrobiota</taxon>
        <taxon>Verrucomicrobiia</taxon>
        <taxon>Verrucomicrobiales</taxon>
        <taxon>Verrucomicrobiaceae</taxon>
        <taxon>Haloferula</taxon>
    </lineage>
</organism>
<accession>A0A840V7C1</accession>
<comment type="caution">
    <text evidence="2">The sequence shown here is derived from an EMBL/GenBank/DDBJ whole genome shotgun (WGS) entry which is preliminary data.</text>
</comment>
<name>A0A840V7C1_9BACT</name>
<evidence type="ECO:0000313" key="3">
    <source>
        <dbReference type="Proteomes" id="UP000557717"/>
    </source>
</evidence>
<evidence type="ECO:0000256" key="1">
    <source>
        <dbReference type="SAM" id="SignalP"/>
    </source>
</evidence>
<keyword evidence="1" id="KW-0732">Signal</keyword>
<feature type="signal peptide" evidence="1">
    <location>
        <begin position="1"/>
        <end position="17"/>
    </location>
</feature>
<feature type="chain" id="PRO_5032537321" evidence="1">
    <location>
        <begin position="18"/>
        <end position="333"/>
    </location>
</feature>
<keyword evidence="3" id="KW-1185">Reference proteome</keyword>
<reference evidence="2 3" key="1">
    <citation type="submission" date="2020-08" db="EMBL/GenBank/DDBJ databases">
        <title>Genomic Encyclopedia of Type Strains, Phase IV (KMG-IV): sequencing the most valuable type-strain genomes for metagenomic binning, comparative biology and taxonomic classification.</title>
        <authorList>
            <person name="Goeker M."/>
        </authorList>
    </citation>
    <scope>NUCLEOTIDE SEQUENCE [LARGE SCALE GENOMIC DNA]</scope>
    <source>
        <strain evidence="2 3">YC6886</strain>
    </source>
</reference>
<dbReference type="Proteomes" id="UP000557717">
    <property type="component" value="Unassembled WGS sequence"/>
</dbReference>
<gene>
    <name evidence="2" type="ORF">HNR46_004180</name>
</gene>
<sequence>MKSIIKLLFYLSLTYFANSEAQSASAEAFPLKLLGEAIEKGGLAGLNSYLDEGGKWPRITTDSFATKNKIINQIELVALSNRLVGLLRERAEEEPSSEINTLESEAMLFFALGEKLWRADGYRNRLVSLLCCDLASHRCGKIIILSRGKKMGPQRPDVFTVRNSGEMLKLFVKMIPENKGISESGLDDLLADAPVNGETWLEMIVAIRNIKLVESTVGNRFNEAVALPSSFLGSNIFKENIGALVFDYGWEQVMHESMLPALAVYLKNGGSLKTLLEEPTNATKFEGVMKNEIYHFSMNPVMSGIVNGDQIAGLVEAIQSPENLSQRLFGIKK</sequence>
<proteinExistence type="predicted"/>
<evidence type="ECO:0000313" key="2">
    <source>
        <dbReference type="EMBL" id="MBB5353915.1"/>
    </source>
</evidence>
<protein>
    <submittedName>
        <fullName evidence="2">Uncharacterized protein</fullName>
    </submittedName>
</protein>
<dbReference type="AlphaFoldDB" id="A0A840V7C1"/>
<dbReference type="EMBL" id="JACHFD010000043">
    <property type="protein sequence ID" value="MBB5353915.1"/>
    <property type="molecule type" value="Genomic_DNA"/>
</dbReference>
<dbReference type="RefSeq" id="WP_184022410.1">
    <property type="nucleotide sequence ID" value="NZ_JACHFD010000043.1"/>
</dbReference>